<dbReference type="Proteomes" id="UP000663970">
    <property type="component" value="Unassembled WGS sequence"/>
</dbReference>
<evidence type="ECO:0000313" key="4">
    <source>
        <dbReference type="EMBL" id="MBN8236436.1"/>
    </source>
</evidence>
<sequence length="173" mass="19854">MVYIVWAEALIIVVFAVMIMKDLFKRKPAATPSADDAPKRSGPPSNHPYVQRSLRVDVPRVESKIIIVDIDTKRFKALNQKYFIGYIENISLTGLKFSSEYNIPIQENITISLHFSLNDEDFDLHARMARKHEELSSSAVVYGVEFIEVSEKNRERLARVLYQLQIVTNNKAL</sequence>
<keyword evidence="2" id="KW-0472">Membrane</keyword>
<keyword evidence="2" id="KW-1133">Transmembrane helix</keyword>
<dbReference type="Pfam" id="PF07238">
    <property type="entry name" value="PilZ"/>
    <property type="match status" value="1"/>
</dbReference>
<evidence type="ECO:0000256" key="2">
    <source>
        <dbReference type="SAM" id="Phobius"/>
    </source>
</evidence>
<evidence type="ECO:0000313" key="5">
    <source>
        <dbReference type="Proteomes" id="UP000663970"/>
    </source>
</evidence>
<feature type="region of interest" description="Disordered" evidence="1">
    <location>
        <begin position="30"/>
        <end position="49"/>
    </location>
</feature>
<accession>A0ABS3DYN9</accession>
<keyword evidence="2" id="KW-0812">Transmembrane</keyword>
<name>A0ABS3DYN9_9BACI</name>
<reference evidence="4 5" key="1">
    <citation type="submission" date="2020-12" db="EMBL/GenBank/DDBJ databases">
        <title>Oil enriched cultivation method for isolating marine PHA-producing bacteria.</title>
        <authorList>
            <person name="Zheng W."/>
            <person name="Yu S."/>
            <person name="Huang Y."/>
        </authorList>
    </citation>
    <scope>NUCLEOTIDE SEQUENCE [LARGE SCALE GENOMIC DNA]</scope>
    <source>
        <strain evidence="4 5">SY-2-6</strain>
    </source>
</reference>
<keyword evidence="5" id="KW-1185">Reference proteome</keyword>
<evidence type="ECO:0000259" key="3">
    <source>
        <dbReference type="Pfam" id="PF07238"/>
    </source>
</evidence>
<organism evidence="4 5">
    <name type="scientific">Halobacillus kuroshimensis</name>
    <dbReference type="NCBI Taxonomy" id="302481"/>
    <lineage>
        <taxon>Bacteria</taxon>
        <taxon>Bacillati</taxon>
        <taxon>Bacillota</taxon>
        <taxon>Bacilli</taxon>
        <taxon>Bacillales</taxon>
        <taxon>Bacillaceae</taxon>
        <taxon>Halobacillus</taxon>
    </lineage>
</organism>
<dbReference type="EMBL" id="JAEKJY010000004">
    <property type="protein sequence ID" value="MBN8236436.1"/>
    <property type="molecule type" value="Genomic_DNA"/>
</dbReference>
<dbReference type="RefSeq" id="WP_206934899.1">
    <property type="nucleotide sequence ID" value="NZ_JAEKJY010000004.1"/>
</dbReference>
<comment type="caution">
    <text evidence="4">The sequence shown here is derived from an EMBL/GenBank/DDBJ whole genome shotgun (WGS) entry which is preliminary data.</text>
</comment>
<gene>
    <name evidence="4" type="ORF">JF544_14300</name>
</gene>
<proteinExistence type="predicted"/>
<dbReference type="InterPro" id="IPR009875">
    <property type="entry name" value="PilZ_domain"/>
</dbReference>
<evidence type="ECO:0000256" key="1">
    <source>
        <dbReference type="SAM" id="MobiDB-lite"/>
    </source>
</evidence>
<feature type="domain" description="PilZ" evidence="3">
    <location>
        <begin position="81"/>
        <end position="163"/>
    </location>
</feature>
<protein>
    <submittedName>
        <fullName evidence="4">PilZ domain-containing protein</fullName>
    </submittedName>
</protein>
<dbReference type="Gene3D" id="2.40.10.220">
    <property type="entry name" value="predicted glycosyltransferase like domains"/>
    <property type="match status" value="1"/>
</dbReference>
<dbReference type="SUPFAM" id="SSF141371">
    <property type="entry name" value="PilZ domain-like"/>
    <property type="match status" value="1"/>
</dbReference>
<feature type="transmembrane region" description="Helical" evidence="2">
    <location>
        <begin position="6"/>
        <end position="24"/>
    </location>
</feature>